<evidence type="ECO:0000256" key="3">
    <source>
        <dbReference type="ARBA" id="ARBA00022771"/>
    </source>
</evidence>
<feature type="domain" description="C2H2-type" evidence="9">
    <location>
        <begin position="128"/>
        <end position="156"/>
    </location>
</feature>
<evidence type="ECO:0000256" key="1">
    <source>
        <dbReference type="ARBA" id="ARBA00022723"/>
    </source>
</evidence>
<proteinExistence type="inferred from homology"/>
<dbReference type="AlphaFoldDB" id="A0A226E911"/>
<evidence type="ECO:0000259" key="9">
    <source>
        <dbReference type="PROSITE" id="PS50157"/>
    </source>
</evidence>
<reference evidence="10 11" key="1">
    <citation type="submission" date="2015-12" db="EMBL/GenBank/DDBJ databases">
        <title>The genome of Folsomia candida.</title>
        <authorList>
            <person name="Faddeeva A."/>
            <person name="Derks M.F."/>
            <person name="Anvar Y."/>
            <person name="Smit S."/>
            <person name="Van Straalen N."/>
            <person name="Roelofs D."/>
        </authorList>
    </citation>
    <scope>NUCLEOTIDE SEQUENCE [LARGE SCALE GENOMIC DNA]</scope>
    <source>
        <strain evidence="10 11">VU population</strain>
        <tissue evidence="10">Whole body</tissue>
    </source>
</reference>
<evidence type="ECO:0000256" key="5">
    <source>
        <dbReference type="ARBA" id="ARBA00023242"/>
    </source>
</evidence>
<evidence type="ECO:0000313" key="11">
    <source>
        <dbReference type="Proteomes" id="UP000198287"/>
    </source>
</evidence>
<accession>A0A226E911</accession>
<sequence>MSLSKVRRRDPSDSEDQEFLKIKFQRDMYKKLLENIFAKCDSNVTIRPSEINKHRNVMEFYEKSTDLEEITPENSIKENNIDTTIEAEIRARWKDKSITNKCPACAKTFKAPSNVIQHYQACHGTKRWLCKICNKGFRDEKSAKDHVQSDHLFDKPYKCDICDMHFTIPWNRDRHQNADHIFLTSGDDIYVRQAGMKKITIRKWSPSDKLGVLTQLYLIIWTKEGKIKSISIDYTSSGDVTVAADVLRSMNLNNINSETTLGCSYTELLRSEEDGGKGWDFDPKKAIPLEIYGYDDSVGHDLKYAMRRWTEAECVFKGQKSELRLINCEDGLRAKFEMSFSKMTTATVNFLNELGWLSEPGKRKGEEDPQPTKKSKTERVED</sequence>
<evidence type="ECO:0000256" key="4">
    <source>
        <dbReference type="ARBA" id="ARBA00022833"/>
    </source>
</evidence>
<dbReference type="InterPro" id="IPR013087">
    <property type="entry name" value="Znf_C2H2_type"/>
</dbReference>
<dbReference type="GO" id="GO:0000981">
    <property type="term" value="F:DNA-binding transcription factor activity, RNA polymerase II-specific"/>
    <property type="evidence" value="ECO:0007669"/>
    <property type="project" value="TreeGrafter"/>
</dbReference>
<keyword evidence="11" id="KW-1185">Reference proteome</keyword>
<organism evidence="10 11">
    <name type="scientific">Folsomia candida</name>
    <name type="common">Springtail</name>
    <dbReference type="NCBI Taxonomy" id="158441"/>
    <lineage>
        <taxon>Eukaryota</taxon>
        <taxon>Metazoa</taxon>
        <taxon>Ecdysozoa</taxon>
        <taxon>Arthropoda</taxon>
        <taxon>Hexapoda</taxon>
        <taxon>Collembola</taxon>
        <taxon>Entomobryomorpha</taxon>
        <taxon>Isotomoidea</taxon>
        <taxon>Isotomidae</taxon>
        <taxon>Proisotominae</taxon>
        <taxon>Folsomia</taxon>
    </lineage>
</organism>
<keyword evidence="5" id="KW-0539">Nucleus</keyword>
<dbReference type="EMBL" id="LNIX01000006">
    <property type="protein sequence ID" value="OXA53116.1"/>
    <property type="molecule type" value="Genomic_DNA"/>
</dbReference>
<feature type="compositionally biased region" description="Basic and acidic residues" evidence="8">
    <location>
        <begin position="360"/>
        <end position="382"/>
    </location>
</feature>
<protein>
    <submittedName>
        <fullName evidence="10">Transcription factor Ovo-like 2</fullName>
    </submittedName>
</protein>
<dbReference type="PROSITE" id="PS00028">
    <property type="entry name" value="ZINC_FINGER_C2H2_1"/>
    <property type="match status" value="3"/>
</dbReference>
<gene>
    <name evidence="10" type="ORF">Fcan01_12465</name>
</gene>
<comment type="caution">
    <text evidence="10">The sequence shown here is derived from an EMBL/GenBank/DDBJ whole genome shotgun (WGS) entry which is preliminary data.</text>
</comment>
<dbReference type="PANTHER" id="PTHR24388">
    <property type="entry name" value="ZINC FINGER PROTEIN"/>
    <property type="match status" value="1"/>
</dbReference>
<dbReference type="Proteomes" id="UP000198287">
    <property type="component" value="Unassembled WGS sequence"/>
</dbReference>
<dbReference type="Gene3D" id="3.30.160.60">
    <property type="entry name" value="Classic Zinc Finger"/>
    <property type="match status" value="2"/>
</dbReference>
<keyword evidence="3 7" id="KW-0863">Zinc-finger</keyword>
<keyword evidence="2" id="KW-0677">Repeat</keyword>
<keyword evidence="1" id="KW-0479">Metal-binding</keyword>
<evidence type="ECO:0000256" key="8">
    <source>
        <dbReference type="SAM" id="MobiDB-lite"/>
    </source>
</evidence>
<comment type="similarity">
    <text evidence="6">Belongs to the snail C2H2-type zinc-finger protein family.</text>
</comment>
<name>A0A226E911_FOLCA</name>
<feature type="domain" description="C2H2-type" evidence="9">
    <location>
        <begin position="100"/>
        <end position="128"/>
    </location>
</feature>
<evidence type="ECO:0000256" key="6">
    <source>
        <dbReference type="ARBA" id="ARBA00037948"/>
    </source>
</evidence>
<evidence type="ECO:0000313" key="10">
    <source>
        <dbReference type="EMBL" id="OXA53116.1"/>
    </source>
</evidence>
<dbReference type="Pfam" id="PF12874">
    <property type="entry name" value="zf-met"/>
    <property type="match status" value="1"/>
</dbReference>
<dbReference type="GO" id="GO:0008270">
    <property type="term" value="F:zinc ion binding"/>
    <property type="evidence" value="ECO:0007669"/>
    <property type="project" value="UniProtKB-KW"/>
</dbReference>
<keyword evidence="4" id="KW-0862">Zinc</keyword>
<evidence type="ECO:0000256" key="7">
    <source>
        <dbReference type="PROSITE-ProRule" id="PRU00042"/>
    </source>
</evidence>
<dbReference type="InterPro" id="IPR036236">
    <property type="entry name" value="Znf_C2H2_sf"/>
</dbReference>
<dbReference type="PANTHER" id="PTHR24388:SF104">
    <property type="entry name" value="AT-RICH BINDING PROTEIN-RELATED"/>
    <property type="match status" value="1"/>
</dbReference>
<dbReference type="PROSITE" id="PS50157">
    <property type="entry name" value="ZINC_FINGER_C2H2_2"/>
    <property type="match status" value="2"/>
</dbReference>
<dbReference type="GO" id="GO:0000978">
    <property type="term" value="F:RNA polymerase II cis-regulatory region sequence-specific DNA binding"/>
    <property type="evidence" value="ECO:0007669"/>
    <property type="project" value="TreeGrafter"/>
</dbReference>
<dbReference type="InterPro" id="IPR050527">
    <property type="entry name" value="Snail/Krueppel_Znf"/>
</dbReference>
<evidence type="ECO:0000256" key="2">
    <source>
        <dbReference type="ARBA" id="ARBA00022737"/>
    </source>
</evidence>
<feature type="region of interest" description="Disordered" evidence="8">
    <location>
        <begin position="358"/>
        <end position="382"/>
    </location>
</feature>
<dbReference type="SMART" id="SM00355">
    <property type="entry name" value="ZnF_C2H2"/>
    <property type="match status" value="3"/>
</dbReference>
<dbReference type="SUPFAM" id="SSF57667">
    <property type="entry name" value="beta-beta-alpha zinc fingers"/>
    <property type="match status" value="2"/>
</dbReference>